<sequence>MRARHSCGGGATRRARTRTPSHPDIPLEAAVDAAVKAWLLAQLGETTDLTDLESRYTRLGAARPVALEVLRGRLAAFLQSPTTVNVSGVVGVGYAENIKGLERQIALLVAGSDPAPDEPPTGGADETGGDFGILFLQGRSRR</sequence>
<feature type="region of interest" description="Disordered" evidence="1">
    <location>
        <begin position="112"/>
        <end position="131"/>
    </location>
</feature>
<feature type="region of interest" description="Disordered" evidence="1">
    <location>
        <begin position="1"/>
        <end position="24"/>
    </location>
</feature>
<dbReference type="EMBL" id="BAAAUG010000243">
    <property type="protein sequence ID" value="GAA3153646.1"/>
    <property type="molecule type" value="Genomic_DNA"/>
</dbReference>
<accession>A0ABP6NNE4</accession>
<name>A0ABP6NNE4_9ACTN</name>
<organism evidence="2 3">
    <name type="scientific">Streptomyces rectiviolaceus</name>
    <dbReference type="NCBI Taxonomy" id="332591"/>
    <lineage>
        <taxon>Bacteria</taxon>
        <taxon>Bacillati</taxon>
        <taxon>Actinomycetota</taxon>
        <taxon>Actinomycetes</taxon>
        <taxon>Kitasatosporales</taxon>
        <taxon>Streptomycetaceae</taxon>
        <taxon>Streptomyces</taxon>
    </lineage>
</organism>
<comment type="caution">
    <text evidence="2">The sequence shown here is derived from an EMBL/GenBank/DDBJ whole genome shotgun (WGS) entry which is preliminary data.</text>
</comment>
<reference evidence="3" key="1">
    <citation type="journal article" date="2019" name="Int. J. Syst. Evol. Microbiol.">
        <title>The Global Catalogue of Microorganisms (GCM) 10K type strain sequencing project: providing services to taxonomists for standard genome sequencing and annotation.</title>
        <authorList>
            <consortium name="The Broad Institute Genomics Platform"/>
            <consortium name="The Broad Institute Genome Sequencing Center for Infectious Disease"/>
            <person name="Wu L."/>
            <person name="Ma J."/>
        </authorList>
    </citation>
    <scope>NUCLEOTIDE SEQUENCE [LARGE SCALE GENOMIC DNA]</scope>
    <source>
        <strain evidence="3">JCM 9092</strain>
    </source>
</reference>
<dbReference type="Proteomes" id="UP001501637">
    <property type="component" value="Unassembled WGS sequence"/>
</dbReference>
<keyword evidence="3" id="KW-1185">Reference proteome</keyword>
<evidence type="ECO:0000313" key="3">
    <source>
        <dbReference type="Proteomes" id="UP001501637"/>
    </source>
</evidence>
<evidence type="ECO:0000256" key="1">
    <source>
        <dbReference type="SAM" id="MobiDB-lite"/>
    </source>
</evidence>
<proteinExistence type="predicted"/>
<gene>
    <name evidence="2" type="ORF">GCM10010449_84180</name>
</gene>
<evidence type="ECO:0000313" key="2">
    <source>
        <dbReference type="EMBL" id="GAA3153646.1"/>
    </source>
</evidence>
<protein>
    <submittedName>
        <fullName evidence="2">Uncharacterized protein</fullName>
    </submittedName>
</protein>